<feature type="transmembrane region" description="Helical" evidence="1">
    <location>
        <begin position="150"/>
        <end position="169"/>
    </location>
</feature>
<name>A0A835Y7D1_9CHLO</name>
<evidence type="ECO:0000313" key="3">
    <source>
        <dbReference type="Proteomes" id="UP000612055"/>
    </source>
</evidence>
<keyword evidence="3" id="KW-1185">Reference proteome</keyword>
<organism evidence="2 3">
    <name type="scientific">Edaphochlamys debaryana</name>
    <dbReference type="NCBI Taxonomy" id="47281"/>
    <lineage>
        <taxon>Eukaryota</taxon>
        <taxon>Viridiplantae</taxon>
        <taxon>Chlorophyta</taxon>
        <taxon>core chlorophytes</taxon>
        <taxon>Chlorophyceae</taxon>
        <taxon>CS clade</taxon>
        <taxon>Chlamydomonadales</taxon>
        <taxon>Chlamydomonadales incertae sedis</taxon>
        <taxon>Edaphochlamys</taxon>
    </lineage>
</organism>
<accession>A0A835Y7D1</accession>
<dbReference type="EMBL" id="JAEHOE010000014">
    <property type="protein sequence ID" value="KAG2497403.1"/>
    <property type="molecule type" value="Genomic_DNA"/>
</dbReference>
<protein>
    <submittedName>
        <fullName evidence="2">Uncharacterized protein</fullName>
    </submittedName>
</protein>
<gene>
    <name evidence="2" type="ORF">HYH03_004558</name>
</gene>
<feature type="transmembrane region" description="Helical" evidence="1">
    <location>
        <begin position="342"/>
        <end position="361"/>
    </location>
</feature>
<dbReference type="AlphaFoldDB" id="A0A835Y7D1"/>
<feature type="transmembrane region" description="Helical" evidence="1">
    <location>
        <begin position="111"/>
        <end position="130"/>
    </location>
</feature>
<keyword evidence="1" id="KW-0472">Membrane</keyword>
<reference evidence="2" key="1">
    <citation type="journal article" date="2020" name="bioRxiv">
        <title>Comparative genomics of Chlamydomonas.</title>
        <authorList>
            <person name="Craig R.J."/>
            <person name="Hasan A.R."/>
            <person name="Ness R.W."/>
            <person name="Keightley P.D."/>
        </authorList>
    </citation>
    <scope>NUCLEOTIDE SEQUENCE</scope>
    <source>
        <strain evidence="2">CCAP 11/70</strain>
    </source>
</reference>
<proteinExistence type="predicted"/>
<dbReference type="OrthoDB" id="548035at2759"/>
<evidence type="ECO:0000313" key="2">
    <source>
        <dbReference type="EMBL" id="KAG2497403.1"/>
    </source>
</evidence>
<comment type="caution">
    <text evidence="2">The sequence shown here is derived from an EMBL/GenBank/DDBJ whole genome shotgun (WGS) entry which is preliminary data.</text>
</comment>
<keyword evidence="1" id="KW-1133">Transmembrane helix</keyword>
<dbReference type="Proteomes" id="UP000612055">
    <property type="component" value="Unassembled WGS sequence"/>
</dbReference>
<evidence type="ECO:0000256" key="1">
    <source>
        <dbReference type="SAM" id="Phobius"/>
    </source>
</evidence>
<keyword evidence="1" id="KW-0812">Transmembrane</keyword>
<feature type="transmembrane region" description="Helical" evidence="1">
    <location>
        <begin position="271"/>
        <end position="296"/>
    </location>
</feature>
<sequence>MMLRRGLASRPVAGRRSAMAVRASAQPLPSLPLPGGVSAPSYTSFRAIVTDPTFRPATAGNQQYAPGAPQLLGRRLALNPIEGAAQWAEGRLGGLDRAVAAAVDGLPVVQVASAAVTAGLTLLGVHPLALLRVGFPEAVADWIELAVGGWAVPLAAAAALAVGLAAALWQARTWMAAQLWALRTPHSAAEGRVAAAVAAAEAPASEAPAAAAAAASEAAPGPAQALAAAVKRLLSEGFGLSDLAWAYSMVALRLAALLAAASALLPAPAPAFAAAATTSATAAAATAAACFAASLIPLLLPRTRRLLAANGADATRLAAPTALADAAFLAAATPALPLAARAAAAAALAAGLALAALAAAASPRLTAVRADDGDVATFHLVLRLPLSGTLVDTTVGHRPLAAVVGAPVESLDEEEVGEGLLGVSSSTDARVAGSTAATVDPQARFRPLAELLSASGLLRGMLTGQSRTAVLATAPGPNPDVALLYVKSGAPGSTGSGSAGDAGDAGDAQGWGWGTAVAPFRNPGLVWWQPLDDMVRKLAGSTPGQRIEIRPGDVFFFPVGKLVTELGSNRLSGGGLGATDVGGAAAAALPGADSWGPVAVRAVTGDWVQLDANAGLMGGEVEVEVRLQAVEKRGG</sequence>
<feature type="transmembrane region" description="Helical" evidence="1">
    <location>
        <begin position="244"/>
        <end position="265"/>
    </location>
</feature>